<dbReference type="Proteomes" id="UP000597762">
    <property type="component" value="Unassembled WGS sequence"/>
</dbReference>
<name>A0A812BRG4_ACAPH</name>
<dbReference type="AlphaFoldDB" id="A0A812BRG4"/>
<proteinExistence type="predicted"/>
<evidence type="ECO:0000313" key="1">
    <source>
        <dbReference type="EMBL" id="CAE1238591.1"/>
    </source>
</evidence>
<keyword evidence="2" id="KW-1185">Reference proteome</keyword>
<evidence type="ECO:0000313" key="2">
    <source>
        <dbReference type="Proteomes" id="UP000597762"/>
    </source>
</evidence>
<organism evidence="1 2">
    <name type="scientific">Acanthosepion pharaonis</name>
    <name type="common">Pharaoh cuttlefish</name>
    <name type="synonym">Sepia pharaonis</name>
    <dbReference type="NCBI Taxonomy" id="158019"/>
    <lineage>
        <taxon>Eukaryota</taxon>
        <taxon>Metazoa</taxon>
        <taxon>Spiralia</taxon>
        <taxon>Lophotrochozoa</taxon>
        <taxon>Mollusca</taxon>
        <taxon>Cephalopoda</taxon>
        <taxon>Coleoidea</taxon>
        <taxon>Decapodiformes</taxon>
        <taxon>Sepiida</taxon>
        <taxon>Sepiina</taxon>
        <taxon>Sepiidae</taxon>
        <taxon>Acanthosepion</taxon>
    </lineage>
</organism>
<reference evidence="1" key="1">
    <citation type="submission" date="2021-01" db="EMBL/GenBank/DDBJ databases">
        <authorList>
            <person name="Li R."/>
            <person name="Bekaert M."/>
        </authorList>
    </citation>
    <scope>NUCLEOTIDE SEQUENCE</scope>
    <source>
        <strain evidence="1">Farmed</strain>
    </source>
</reference>
<comment type="caution">
    <text evidence="1">The sequence shown here is derived from an EMBL/GenBank/DDBJ whole genome shotgun (WGS) entry which is preliminary data.</text>
</comment>
<accession>A0A812BRG4</accession>
<gene>
    <name evidence="1" type="ORF">SPHA_21392</name>
</gene>
<dbReference type="EMBL" id="CAHIKZ030000784">
    <property type="protein sequence ID" value="CAE1238591.1"/>
    <property type="molecule type" value="Genomic_DNA"/>
</dbReference>
<protein>
    <submittedName>
        <fullName evidence="1">TECTA</fullName>
    </submittedName>
</protein>
<sequence length="151" mass="16457">MTHTFSFSVCLSVCLYLSFSPRKKMPVSLVTLFLSHSSYSLSLFLHWNTCTSSCPLSPSIYLALPNVEMCASLISLSTPFLTLPSLTLSLCGNVCIPHPPSLPSLCGTMHKEDDVTSLSLSLSLSLSVERCISKVSISLTPSLLPWKCMHL</sequence>